<dbReference type="EMBL" id="QEYI01000001">
    <property type="protein sequence ID" value="PWE23561.1"/>
    <property type="molecule type" value="Genomic_DNA"/>
</dbReference>
<dbReference type="InterPro" id="IPR007941">
    <property type="entry name" value="DUF726"/>
</dbReference>
<proteinExistence type="predicted"/>
<accession>A0A2U2C3G9</accession>
<evidence type="ECO:0000256" key="4">
    <source>
        <dbReference type="ARBA" id="ARBA00023136"/>
    </source>
</evidence>
<evidence type="ECO:0000313" key="6">
    <source>
        <dbReference type="Proteomes" id="UP000245014"/>
    </source>
</evidence>
<protein>
    <submittedName>
        <fullName evidence="5">Uncharacterized protein</fullName>
    </submittedName>
</protein>
<dbReference type="Proteomes" id="UP000245014">
    <property type="component" value="Unassembled WGS sequence"/>
</dbReference>
<comment type="subcellular location">
    <subcellularLocation>
        <location evidence="1">Membrane</location>
        <topology evidence="1">Multi-pass membrane protein</topology>
    </subcellularLocation>
</comment>
<dbReference type="PANTHER" id="PTHR17920">
    <property type="entry name" value="TRANSMEMBRANE AND COILED-COIL DOMAIN-CONTAINING PROTEIN 4 TMCO4"/>
    <property type="match status" value="1"/>
</dbReference>
<dbReference type="Pfam" id="PF05277">
    <property type="entry name" value="DUF726"/>
    <property type="match status" value="1"/>
</dbReference>
<sequence length="83" mass="9733">MKNENEWLNVCNLTKKGVYNFYTKNDSILKYIYRTVELGSTPIGLVPLGLKNDKLYNKDVSYTVKGHFEYKKNLQTILKKLEL</sequence>
<evidence type="ECO:0000256" key="2">
    <source>
        <dbReference type="ARBA" id="ARBA00022692"/>
    </source>
</evidence>
<dbReference type="PANTHER" id="PTHR17920:SF3">
    <property type="entry name" value="TRANSMEMBRANE AND COILED-COIL DOMAIN-CONTAINING PROTEIN 4"/>
    <property type="match status" value="1"/>
</dbReference>
<dbReference type="GO" id="GO:0016020">
    <property type="term" value="C:membrane"/>
    <property type="evidence" value="ECO:0007669"/>
    <property type="project" value="UniProtKB-SubCell"/>
</dbReference>
<keyword evidence="3" id="KW-1133">Transmembrane helix</keyword>
<gene>
    <name evidence="5" type="ORF">DF188_02500</name>
</gene>
<organism evidence="5 6">
    <name type="scientific">Aliarcobacter skirrowii</name>
    <dbReference type="NCBI Taxonomy" id="28200"/>
    <lineage>
        <taxon>Bacteria</taxon>
        <taxon>Pseudomonadati</taxon>
        <taxon>Campylobacterota</taxon>
        <taxon>Epsilonproteobacteria</taxon>
        <taxon>Campylobacterales</taxon>
        <taxon>Arcobacteraceae</taxon>
        <taxon>Aliarcobacter</taxon>
    </lineage>
</organism>
<comment type="caution">
    <text evidence="5">The sequence shown here is derived from an EMBL/GenBank/DDBJ whole genome shotgun (WGS) entry which is preliminary data.</text>
</comment>
<dbReference type="AlphaFoldDB" id="A0A2U2C3G9"/>
<evidence type="ECO:0000256" key="3">
    <source>
        <dbReference type="ARBA" id="ARBA00022989"/>
    </source>
</evidence>
<name>A0A2U2C3G9_9BACT</name>
<reference evidence="5 6" key="1">
    <citation type="submission" date="2018-05" db="EMBL/GenBank/DDBJ databases">
        <title>Antimicrobial susceptibility testing and genomic analysis of Arcobacter skirrowii strains and one Arcobacter butzleri isolated from German poultry farms.</title>
        <authorList>
            <person name="Haenel I."/>
            <person name="Hotzel H."/>
            <person name="Tomaso H."/>
            <person name="Busch A."/>
        </authorList>
    </citation>
    <scope>NUCLEOTIDE SEQUENCE [LARGE SCALE GENOMIC DNA]</scope>
    <source>
        <strain evidence="6">v</strain>
    </source>
</reference>
<evidence type="ECO:0000256" key="1">
    <source>
        <dbReference type="ARBA" id="ARBA00004141"/>
    </source>
</evidence>
<dbReference type="RefSeq" id="WP_109158153.1">
    <property type="nucleotide sequence ID" value="NZ_QEYI01000001.1"/>
</dbReference>
<evidence type="ECO:0000313" key="5">
    <source>
        <dbReference type="EMBL" id="PWE23561.1"/>
    </source>
</evidence>
<keyword evidence="2" id="KW-0812">Transmembrane</keyword>
<keyword evidence="4" id="KW-0472">Membrane</keyword>